<protein>
    <submittedName>
        <fullName evidence="1">Uncharacterized protein</fullName>
    </submittedName>
</protein>
<organism evidence="1 2">
    <name type="scientific">Amycolatopsis echigonensis</name>
    <dbReference type="NCBI Taxonomy" id="2576905"/>
    <lineage>
        <taxon>Bacteria</taxon>
        <taxon>Bacillati</taxon>
        <taxon>Actinomycetota</taxon>
        <taxon>Actinomycetes</taxon>
        <taxon>Pseudonocardiales</taxon>
        <taxon>Pseudonocardiaceae</taxon>
        <taxon>Amycolatopsis</taxon>
    </lineage>
</organism>
<reference evidence="1 2" key="1">
    <citation type="submission" date="2020-08" db="EMBL/GenBank/DDBJ databases">
        <title>Amycolatopsis echigonensis JCM 21831.</title>
        <authorList>
            <person name="Tedsree N."/>
            <person name="Kuncharoen N."/>
            <person name="Likhitwitayawuid K."/>
            <person name="Tanasupawat S."/>
        </authorList>
    </citation>
    <scope>NUCLEOTIDE SEQUENCE [LARGE SCALE GENOMIC DNA]</scope>
    <source>
        <strain evidence="1 2">JCM 21831</strain>
    </source>
</reference>
<accession>A0A8E2BBL4</accession>
<name>A0A8E2BBL4_9PSEU</name>
<evidence type="ECO:0000313" key="1">
    <source>
        <dbReference type="EMBL" id="MBB2506313.1"/>
    </source>
</evidence>
<gene>
    <name evidence="1" type="ORF">H5411_45310</name>
</gene>
<sequence>MTGRDEFIDSLRVLSESDKREVVIVQPHLTESVYRHLRAAEEKKVMSAELLRFRRLELLLNLSYSSVVKAGAELLVLASANTVAPTSGP</sequence>
<proteinExistence type="predicted"/>
<dbReference type="EMBL" id="JACJHR010000165">
    <property type="protein sequence ID" value="MBB2506313.1"/>
    <property type="molecule type" value="Genomic_DNA"/>
</dbReference>
<comment type="caution">
    <text evidence="1">The sequence shown here is derived from an EMBL/GenBank/DDBJ whole genome shotgun (WGS) entry which is preliminary data.</text>
</comment>
<dbReference type="AlphaFoldDB" id="A0A8E2BBL4"/>
<dbReference type="Proteomes" id="UP000550260">
    <property type="component" value="Unassembled WGS sequence"/>
</dbReference>
<evidence type="ECO:0000313" key="2">
    <source>
        <dbReference type="Proteomes" id="UP000550260"/>
    </source>
</evidence>
<dbReference type="RefSeq" id="WP_183127891.1">
    <property type="nucleotide sequence ID" value="NZ_JACJHR010000165.1"/>
</dbReference>